<organism evidence="1 2">
    <name type="scientific">Solanum tuberosum</name>
    <name type="common">Potato</name>
    <dbReference type="NCBI Taxonomy" id="4113"/>
    <lineage>
        <taxon>Eukaryota</taxon>
        <taxon>Viridiplantae</taxon>
        <taxon>Streptophyta</taxon>
        <taxon>Embryophyta</taxon>
        <taxon>Tracheophyta</taxon>
        <taxon>Spermatophyta</taxon>
        <taxon>Magnoliopsida</taxon>
        <taxon>eudicotyledons</taxon>
        <taxon>Gunneridae</taxon>
        <taxon>Pentapetalae</taxon>
        <taxon>asterids</taxon>
        <taxon>lamiids</taxon>
        <taxon>Solanales</taxon>
        <taxon>Solanaceae</taxon>
        <taxon>Solanoideae</taxon>
        <taxon>Solaneae</taxon>
        <taxon>Solanum</taxon>
    </lineage>
</organism>
<protein>
    <submittedName>
        <fullName evidence="1">Uncharacterized protein</fullName>
    </submittedName>
</protein>
<name>M1DAT5_SOLTU</name>
<keyword evidence="2" id="KW-1185">Reference proteome</keyword>
<dbReference type="InParanoid" id="M1DAT5"/>
<dbReference type="Proteomes" id="UP000011115">
    <property type="component" value="Unassembled WGS sequence"/>
</dbReference>
<dbReference type="EnsemblPlants" id="PGSC0003DMT400086015">
    <property type="protein sequence ID" value="PGSC0003DMT400086015"/>
    <property type="gene ID" value="PGSC0003DMG400035586"/>
</dbReference>
<evidence type="ECO:0000313" key="1">
    <source>
        <dbReference type="EnsemblPlants" id="PGSC0003DMT400086015"/>
    </source>
</evidence>
<sequence>MCLHALFIGNPSRTASRSVMRTTARLVSVVFTWPNQSVTPRGLLTRNPSRETSRFVMRTTARLGLRGLHLEFGHQHQHSRLTASSPRAIWRPIILTTTHNRLRGLPSFH</sequence>
<dbReference type="AlphaFoldDB" id="M1DAT5"/>
<accession>M1DAT5</accession>
<evidence type="ECO:0000313" key="2">
    <source>
        <dbReference type="Proteomes" id="UP000011115"/>
    </source>
</evidence>
<reference evidence="1" key="2">
    <citation type="submission" date="2015-06" db="UniProtKB">
        <authorList>
            <consortium name="EnsemblPlants"/>
        </authorList>
    </citation>
    <scope>IDENTIFICATION</scope>
    <source>
        <strain evidence="1">DM1-3 516 R44</strain>
    </source>
</reference>
<dbReference type="HOGENOM" id="CLU_2188638_0_0_1"/>
<reference evidence="2" key="1">
    <citation type="journal article" date="2011" name="Nature">
        <title>Genome sequence and analysis of the tuber crop potato.</title>
        <authorList>
            <consortium name="The Potato Genome Sequencing Consortium"/>
        </authorList>
    </citation>
    <scope>NUCLEOTIDE SEQUENCE [LARGE SCALE GENOMIC DNA]</scope>
    <source>
        <strain evidence="2">cv. DM1-3 516 R44</strain>
    </source>
</reference>
<proteinExistence type="predicted"/>
<dbReference type="Gramene" id="PGSC0003DMT400086015">
    <property type="protein sequence ID" value="PGSC0003DMT400086015"/>
    <property type="gene ID" value="PGSC0003DMG400035586"/>
</dbReference>
<dbReference type="PaxDb" id="4113-PGSC0003DMT400086015"/>